<evidence type="ECO:0000259" key="10">
    <source>
        <dbReference type="PROSITE" id="PS50903"/>
    </source>
</evidence>
<dbReference type="InterPro" id="IPR024922">
    <property type="entry name" value="Rubredoxin"/>
</dbReference>
<dbReference type="PROSITE" id="PS50903">
    <property type="entry name" value="RUBREDOXIN_LIKE"/>
    <property type="match status" value="1"/>
</dbReference>
<dbReference type="GO" id="GO:0005506">
    <property type="term" value="F:iron ion binding"/>
    <property type="evidence" value="ECO:0007669"/>
    <property type="project" value="InterPro"/>
</dbReference>
<feature type="binding site" evidence="9">
    <location>
        <position position="43"/>
    </location>
    <ligand>
        <name>Fe cation</name>
        <dbReference type="ChEBI" id="CHEBI:24875"/>
    </ligand>
</feature>
<evidence type="ECO:0000256" key="7">
    <source>
        <dbReference type="ARBA" id="ARBA00023004"/>
    </source>
</evidence>
<comment type="caution">
    <text evidence="11">The sequence shown here is derived from an EMBL/GenBank/DDBJ whole genome shotgun (WGS) entry which is preliminary data.</text>
</comment>
<dbReference type="CDD" id="cd00730">
    <property type="entry name" value="rubredoxin"/>
    <property type="match status" value="1"/>
</dbReference>
<comment type="cofactor">
    <cofactor evidence="8 9">
        <name>Fe(3+)</name>
        <dbReference type="ChEBI" id="CHEBI:29034"/>
    </cofactor>
    <text evidence="8 9">Binds 1 Fe(3+) ion per subunit.</text>
</comment>
<dbReference type="OrthoDB" id="9808980at2"/>
<feature type="binding site" evidence="9">
    <location>
        <position position="46"/>
    </location>
    <ligand>
        <name>Fe cation</name>
        <dbReference type="ChEBI" id="CHEBI:24875"/>
    </ligand>
</feature>
<keyword evidence="5 8" id="KW-0479">Metal-binding</keyword>
<gene>
    <name evidence="11" type="ORF">EUV02_05295</name>
</gene>
<dbReference type="GO" id="GO:0009055">
    <property type="term" value="F:electron transfer activity"/>
    <property type="evidence" value="ECO:0007669"/>
    <property type="project" value="InterPro"/>
</dbReference>
<evidence type="ECO:0000256" key="8">
    <source>
        <dbReference type="PIRNR" id="PIRNR000071"/>
    </source>
</evidence>
<comment type="similarity">
    <text evidence="3 8">Belongs to the rubredoxin family.</text>
</comment>
<keyword evidence="4 8" id="KW-0813">Transport</keyword>
<keyword evidence="7 8" id="KW-0408">Iron</keyword>
<evidence type="ECO:0000256" key="2">
    <source>
        <dbReference type="ARBA" id="ARBA00004933"/>
    </source>
</evidence>
<dbReference type="InterPro" id="IPR050526">
    <property type="entry name" value="Rubredoxin_ET"/>
</dbReference>
<dbReference type="FunFam" id="2.20.28.10:FF:000001">
    <property type="entry name" value="Rubredoxin"/>
    <property type="match status" value="1"/>
</dbReference>
<dbReference type="PANTHER" id="PTHR47627">
    <property type="entry name" value="RUBREDOXIN"/>
    <property type="match status" value="1"/>
</dbReference>
<evidence type="ECO:0000256" key="5">
    <source>
        <dbReference type="ARBA" id="ARBA00022723"/>
    </source>
</evidence>
<comment type="function">
    <text evidence="1">Involved in the hydrocarbon hydroxylating system, which transfers electrons from NADH to rubredoxin reductase and then through rubredoxin to alkane 1 monooxygenase.</text>
</comment>
<feature type="binding site" evidence="9">
    <location>
        <position position="10"/>
    </location>
    <ligand>
        <name>Fe cation</name>
        <dbReference type="ChEBI" id="CHEBI:24875"/>
    </ligand>
</feature>
<proteinExistence type="inferred from homology"/>
<dbReference type="Pfam" id="PF00301">
    <property type="entry name" value="Rubredoxin"/>
    <property type="match status" value="1"/>
</dbReference>
<keyword evidence="6 8" id="KW-0249">Electron transport</keyword>
<feature type="binding site" evidence="9">
    <location>
        <position position="13"/>
    </location>
    <ligand>
        <name>Fe cation</name>
        <dbReference type="ChEBI" id="CHEBI:24875"/>
    </ligand>
</feature>
<evidence type="ECO:0000256" key="6">
    <source>
        <dbReference type="ARBA" id="ARBA00022982"/>
    </source>
</evidence>
<name>A0A4Y9ES00_9SPHN</name>
<evidence type="ECO:0000256" key="3">
    <source>
        <dbReference type="ARBA" id="ARBA00005337"/>
    </source>
</evidence>
<keyword evidence="12" id="KW-1185">Reference proteome</keyword>
<sequence length="58" mass="6462">MAEPFKTWRCASCGFIYDEAAGDPEEGLAPGTRWADVPDDWCCPQCGTEKQDFEMVEA</sequence>
<dbReference type="AlphaFoldDB" id="A0A4Y9ES00"/>
<dbReference type="GO" id="GO:0043448">
    <property type="term" value="P:alkane catabolic process"/>
    <property type="evidence" value="ECO:0007669"/>
    <property type="project" value="TreeGrafter"/>
</dbReference>
<feature type="domain" description="Rubredoxin-like" evidence="10">
    <location>
        <begin position="5"/>
        <end position="56"/>
    </location>
</feature>
<dbReference type="InterPro" id="IPR024934">
    <property type="entry name" value="Rubredoxin-like_dom"/>
</dbReference>
<dbReference type="RefSeq" id="WP_135245130.1">
    <property type="nucleotide sequence ID" value="NZ_SIHO01000001.1"/>
</dbReference>
<dbReference type="InterPro" id="IPR018527">
    <property type="entry name" value="Rubredoxin_Fe_BS"/>
</dbReference>
<dbReference type="Gene3D" id="2.20.28.10">
    <property type="match status" value="1"/>
</dbReference>
<evidence type="ECO:0000256" key="4">
    <source>
        <dbReference type="ARBA" id="ARBA00022448"/>
    </source>
</evidence>
<dbReference type="InterPro" id="IPR024935">
    <property type="entry name" value="Rubredoxin_dom"/>
</dbReference>
<evidence type="ECO:0000256" key="9">
    <source>
        <dbReference type="PIRSR" id="PIRSR000071-1"/>
    </source>
</evidence>
<dbReference type="PROSITE" id="PS00202">
    <property type="entry name" value="RUBREDOXIN"/>
    <property type="match status" value="1"/>
</dbReference>
<organism evidence="11 12">
    <name type="scientific">Glacieibacterium arshaanense</name>
    <dbReference type="NCBI Taxonomy" id="2511025"/>
    <lineage>
        <taxon>Bacteria</taxon>
        <taxon>Pseudomonadati</taxon>
        <taxon>Pseudomonadota</taxon>
        <taxon>Alphaproteobacteria</taxon>
        <taxon>Sphingomonadales</taxon>
        <taxon>Sphingosinicellaceae</taxon>
        <taxon>Glacieibacterium</taxon>
    </lineage>
</organism>
<evidence type="ECO:0000313" key="11">
    <source>
        <dbReference type="EMBL" id="TFU06406.1"/>
    </source>
</evidence>
<comment type="pathway">
    <text evidence="2">Hydrocarbon metabolism; alkane degradation.</text>
</comment>
<dbReference type="SUPFAM" id="SSF57802">
    <property type="entry name" value="Rubredoxin-like"/>
    <property type="match status" value="1"/>
</dbReference>
<evidence type="ECO:0000313" key="12">
    <source>
        <dbReference type="Proteomes" id="UP000297737"/>
    </source>
</evidence>
<reference evidence="11 12" key="1">
    <citation type="submission" date="2019-02" db="EMBL/GenBank/DDBJ databases">
        <title>Polymorphobacter sp. isolated from the lake at the Tibet of China.</title>
        <authorList>
            <person name="Li A."/>
        </authorList>
    </citation>
    <scope>NUCLEOTIDE SEQUENCE [LARGE SCALE GENOMIC DNA]</scope>
    <source>
        <strain evidence="11 12">DJ1R-1</strain>
    </source>
</reference>
<dbReference type="PRINTS" id="PR00163">
    <property type="entry name" value="RUBREDOXIN"/>
</dbReference>
<dbReference type="EMBL" id="SIHO01000001">
    <property type="protein sequence ID" value="TFU06406.1"/>
    <property type="molecule type" value="Genomic_DNA"/>
</dbReference>
<accession>A0A4Y9ES00</accession>
<dbReference type="PIRSF" id="PIRSF000071">
    <property type="entry name" value="Rubredoxin"/>
    <property type="match status" value="1"/>
</dbReference>
<protein>
    <recommendedName>
        <fullName evidence="8">Rubredoxin</fullName>
    </recommendedName>
</protein>
<evidence type="ECO:0000256" key="1">
    <source>
        <dbReference type="ARBA" id="ARBA00002792"/>
    </source>
</evidence>
<dbReference type="PANTHER" id="PTHR47627:SF1">
    <property type="entry name" value="RUBREDOXIN-1-RELATED"/>
    <property type="match status" value="1"/>
</dbReference>
<dbReference type="Proteomes" id="UP000297737">
    <property type="component" value="Unassembled WGS sequence"/>
</dbReference>